<organism evidence="1">
    <name type="scientific">Brachypodium distachyon</name>
    <name type="common">Purple false brome</name>
    <name type="synonym">Trachynia distachya</name>
    <dbReference type="NCBI Taxonomy" id="15368"/>
    <lineage>
        <taxon>Eukaryota</taxon>
        <taxon>Viridiplantae</taxon>
        <taxon>Streptophyta</taxon>
        <taxon>Embryophyta</taxon>
        <taxon>Tracheophyta</taxon>
        <taxon>Spermatophyta</taxon>
        <taxon>Magnoliopsida</taxon>
        <taxon>Liliopsida</taxon>
        <taxon>Poales</taxon>
        <taxon>Poaceae</taxon>
        <taxon>BOP clade</taxon>
        <taxon>Pooideae</taxon>
        <taxon>Stipodae</taxon>
        <taxon>Brachypodieae</taxon>
        <taxon>Brachypodium</taxon>
    </lineage>
</organism>
<reference evidence="1" key="2">
    <citation type="submission" date="2017-06" db="EMBL/GenBank/DDBJ databases">
        <title>WGS assembly of Brachypodium distachyon.</title>
        <authorList>
            <consortium name="The International Brachypodium Initiative"/>
            <person name="Lucas S."/>
            <person name="Harmon-Smith M."/>
            <person name="Lail K."/>
            <person name="Tice H."/>
            <person name="Grimwood J."/>
            <person name="Bruce D."/>
            <person name="Barry K."/>
            <person name="Shu S."/>
            <person name="Lindquist E."/>
            <person name="Wang M."/>
            <person name="Pitluck S."/>
            <person name="Vogel J.P."/>
            <person name="Garvin D.F."/>
            <person name="Mockler T.C."/>
            <person name="Schmutz J."/>
            <person name="Rokhsar D."/>
            <person name="Bevan M.W."/>
        </authorList>
    </citation>
    <scope>NUCLEOTIDE SEQUENCE</scope>
    <source>
        <strain evidence="1">Bd21</strain>
    </source>
</reference>
<reference evidence="1 2" key="1">
    <citation type="journal article" date="2010" name="Nature">
        <title>Genome sequencing and analysis of the model grass Brachypodium distachyon.</title>
        <authorList>
            <consortium name="International Brachypodium Initiative"/>
        </authorList>
    </citation>
    <scope>NUCLEOTIDE SEQUENCE [LARGE SCALE GENOMIC DNA]</scope>
    <source>
        <strain evidence="1 2">Bd21</strain>
    </source>
</reference>
<dbReference type="AlphaFoldDB" id="A0A2K2CLM6"/>
<keyword evidence="3" id="KW-1185">Reference proteome</keyword>
<dbReference type="Gramene" id="PNT62938">
    <property type="protein sequence ID" value="PNT62938"/>
    <property type="gene ID" value="BRADI_4g09812v3"/>
</dbReference>
<proteinExistence type="predicted"/>
<evidence type="ECO:0000313" key="2">
    <source>
        <dbReference type="EnsemblPlants" id="PNT62938"/>
    </source>
</evidence>
<dbReference type="Proteomes" id="UP000008810">
    <property type="component" value="Chromosome 4"/>
</dbReference>
<reference evidence="2" key="3">
    <citation type="submission" date="2018-08" db="UniProtKB">
        <authorList>
            <consortium name="EnsemblPlants"/>
        </authorList>
    </citation>
    <scope>IDENTIFICATION</scope>
    <source>
        <strain evidence="2">cv. Bd21</strain>
    </source>
</reference>
<dbReference type="EMBL" id="CM000883">
    <property type="protein sequence ID" value="PNT62938.1"/>
    <property type="molecule type" value="Genomic_DNA"/>
</dbReference>
<accession>A0A2K2CLM6</accession>
<dbReference type="EnsemblPlants" id="PNT62938">
    <property type="protein sequence ID" value="PNT62938"/>
    <property type="gene ID" value="BRADI_4g09812v3"/>
</dbReference>
<name>A0A2K2CLM6_BRADI</name>
<sequence length="162" mass="17706">MSWQTRSGLFYWSSDIINSTSVIFFLIRPAAQRCSSRACALAASSRTRVRLPSQPVFFLLCPLHRLALLIPCTRSTTDASPCLRAHAQPCFALSASPFLSPSSLNASWPAPSQLPCLLSFFFSPAASAMCRRRLAVEQSAPFEPGQTDRVMRCAIGSTSLCE</sequence>
<gene>
    <name evidence="1" type="ORF">BRADI_4g09812v3</name>
</gene>
<evidence type="ECO:0000313" key="3">
    <source>
        <dbReference type="Proteomes" id="UP000008810"/>
    </source>
</evidence>
<protein>
    <submittedName>
        <fullName evidence="1 2">Uncharacterized protein</fullName>
    </submittedName>
</protein>
<dbReference type="InParanoid" id="A0A2K2CLM6"/>
<evidence type="ECO:0000313" key="1">
    <source>
        <dbReference type="EMBL" id="PNT62938.1"/>
    </source>
</evidence>